<keyword evidence="3 7" id="KW-0418">Kinase</keyword>
<feature type="binding site" evidence="5">
    <location>
        <position position="42"/>
    </location>
    <ligand>
        <name>ATP</name>
        <dbReference type="ChEBI" id="CHEBI:30616"/>
    </ligand>
</feature>
<dbReference type="Gene3D" id="1.10.510.10">
    <property type="entry name" value="Transferase(Phosphotransferase) domain 1"/>
    <property type="match status" value="1"/>
</dbReference>
<evidence type="ECO:0000256" key="5">
    <source>
        <dbReference type="PROSITE-ProRule" id="PRU10141"/>
    </source>
</evidence>
<evidence type="ECO:0000313" key="7">
    <source>
        <dbReference type="EMBL" id="EDX78517.1"/>
    </source>
</evidence>
<gene>
    <name evidence="7" type="ORF">MC7420_7170</name>
</gene>
<dbReference type="EMBL" id="DS989841">
    <property type="protein sequence ID" value="EDX78517.1"/>
    <property type="molecule type" value="Genomic_DNA"/>
</dbReference>
<feature type="domain" description="Protein kinase" evidence="6">
    <location>
        <begin position="14"/>
        <end position="267"/>
    </location>
</feature>
<dbReference type="InterPro" id="IPR000719">
    <property type="entry name" value="Prot_kinase_dom"/>
</dbReference>
<dbReference type="PROSITE" id="PS00108">
    <property type="entry name" value="PROTEIN_KINASE_ST"/>
    <property type="match status" value="1"/>
</dbReference>
<evidence type="ECO:0000256" key="2">
    <source>
        <dbReference type="ARBA" id="ARBA00022741"/>
    </source>
</evidence>
<reference evidence="7 8" key="1">
    <citation type="submission" date="2008-07" db="EMBL/GenBank/DDBJ databases">
        <authorList>
            <person name="Tandeau de Marsac N."/>
            <person name="Ferriera S."/>
            <person name="Johnson J."/>
            <person name="Kravitz S."/>
            <person name="Beeson K."/>
            <person name="Sutton G."/>
            <person name="Rogers Y.-H."/>
            <person name="Friedman R."/>
            <person name="Frazier M."/>
            <person name="Venter J.C."/>
        </authorList>
    </citation>
    <scope>NUCLEOTIDE SEQUENCE [LARGE SCALE GENOMIC DNA]</scope>
    <source>
        <strain evidence="7 8">PCC 7420</strain>
    </source>
</reference>
<dbReference type="OrthoDB" id="569031at2"/>
<dbReference type="PANTHER" id="PTHR43289">
    <property type="entry name" value="MITOGEN-ACTIVATED PROTEIN KINASE KINASE KINASE 20-RELATED"/>
    <property type="match status" value="1"/>
</dbReference>
<dbReference type="PROSITE" id="PS50011">
    <property type="entry name" value="PROTEIN_KINASE_DOM"/>
    <property type="match status" value="1"/>
</dbReference>
<sequence>MAWVSRQRLQGGKYTIEQKLGEGGFGVTYRAWDNNGQMIVIKTLNDNVQRRADFAKFQQDFLNEALRLAKCSHPHIVKIYEVIQEGELWCMVMEYIDGEDLASRIENKGALQEVEALRYIQQIGEALTVVHNNGLLHRDVKPQNIMLRSGKLEAVLIDFGIARDFNPNLTQTHTQMVSDGFAPIEQYDKRSKRGAYTDVYALAATLYSLLTGEVPTIAPLRAINMSFLKPKEINSTISDRVNQAILKGMEVKPEERPPSIQEWLALLQTNNDACASPLQIVGTWYGEFGSGKATLSITHQFNDSFKGILIHEHWWNGTAKVAINGNLDPKTNDVIIRELEVISGYWRLGENKGTLSSDGKQLFGIGKDKKGLYKWSFQRLD</sequence>
<evidence type="ECO:0000256" key="1">
    <source>
        <dbReference type="ARBA" id="ARBA00022679"/>
    </source>
</evidence>
<dbReference type="eggNOG" id="COG0515">
    <property type="taxonomic scope" value="Bacteria"/>
</dbReference>
<dbReference type="AlphaFoldDB" id="B4VHB6"/>
<evidence type="ECO:0000259" key="6">
    <source>
        <dbReference type="PROSITE" id="PS50011"/>
    </source>
</evidence>
<keyword evidence="2 5" id="KW-0547">Nucleotide-binding</keyword>
<dbReference type="CDD" id="cd14014">
    <property type="entry name" value="STKc_PknB_like"/>
    <property type="match status" value="1"/>
</dbReference>
<dbReference type="GO" id="GO:0004674">
    <property type="term" value="F:protein serine/threonine kinase activity"/>
    <property type="evidence" value="ECO:0007669"/>
    <property type="project" value="TreeGrafter"/>
</dbReference>
<dbReference type="SMART" id="SM00220">
    <property type="entry name" value="S_TKc"/>
    <property type="match status" value="1"/>
</dbReference>
<name>B4VHB6_9CYAN</name>
<dbReference type="HOGENOM" id="CLU_000288_63_44_3"/>
<dbReference type="InterPro" id="IPR017441">
    <property type="entry name" value="Protein_kinase_ATP_BS"/>
</dbReference>
<dbReference type="STRING" id="118168.MC7420_7170"/>
<protein>
    <submittedName>
        <fullName evidence="7">Protein kinase domain</fullName>
    </submittedName>
</protein>
<dbReference type="InterPro" id="IPR008271">
    <property type="entry name" value="Ser/Thr_kinase_AS"/>
</dbReference>
<evidence type="ECO:0000256" key="4">
    <source>
        <dbReference type="ARBA" id="ARBA00022840"/>
    </source>
</evidence>
<organism evidence="7 8">
    <name type="scientific">Coleofasciculus chthonoplastes PCC 7420</name>
    <dbReference type="NCBI Taxonomy" id="118168"/>
    <lineage>
        <taxon>Bacteria</taxon>
        <taxon>Bacillati</taxon>
        <taxon>Cyanobacteriota</taxon>
        <taxon>Cyanophyceae</taxon>
        <taxon>Coleofasciculales</taxon>
        <taxon>Coleofasciculaceae</taxon>
        <taxon>Coleofasciculus</taxon>
    </lineage>
</organism>
<dbReference type="PROSITE" id="PS00107">
    <property type="entry name" value="PROTEIN_KINASE_ATP"/>
    <property type="match status" value="1"/>
</dbReference>
<dbReference type="SUPFAM" id="SSF56112">
    <property type="entry name" value="Protein kinase-like (PK-like)"/>
    <property type="match status" value="1"/>
</dbReference>
<keyword evidence="4 5" id="KW-0067">ATP-binding</keyword>
<dbReference type="Pfam" id="PF00069">
    <property type="entry name" value="Pkinase"/>
    <property type="match status" value="1"/>
</dbReference>
<dbReference type="GO" id="GO:0005524">
    <property type="term" value="F:ATP binding"/>
    <property type="evidence" value="ECO:0007669"/>
    <property type="project" value="UniProtKB-UniRule"/>
</dbReference>
<dbReference type="Proteomes" id="UP000003835">
    <property type="component" value="Unassembled WGS sequence"/>
</dbReference>
<evidence type="ECO:0000313" key="8">
    <source>
        <dbReference type="Proteomes" id="UP000003835"/>
    </source>
</evidence>
<proteinExistence type="predicted"/>
<dbReference type="RefSeq" id="WP_006097992.1">
    <property type="nucleotide sequence ID" value="NZ_DS989841.1"/>
</dbReference>
<keyword evidence="1" id="KW-0808">Transferase</keyword>
<keyword evidence="8" id="KW-1185">Reference proteome</keyword>
<accession>B4VHB6</accession>
<dbReference type="PANTHER" id="PTHR43289:SF34">
    <property type="entry name" value="SERINE_THREONINE-PROTEIN KINASE YBDM-RELATED"/>
    <property type="match status" value="1"/>
</dbReference>
<dbReference type="InterPro" id="IPR011009">
    <property type="entry name" value="Kinase-like_dom_sf"/>
</dbReference>
<evidence type="ECO:0000256" key="3">
    <source>
        <dbReference type="ARBA" id="ARBA00022777"/>
    </source>
</evidence>